<dbReference type="GO" id="GO:0008171">
    <property type="term" value="F:O-methyltransferase activity"/>
    <property type="evidence" value="ECO:0007669"/>
    <property type="project" value="InterPro"/>
</dbReference>
<keyword evidence="2" id="KW-0808">Transferase</keyword>
<dbReference type="InterPro" id="IPR036390">
    <property type="entry name" value="WH_DNA-bd_sf"/>
</dbReference>
<proteinExistence type="predicted"/>
<evidence type="ECO:0000256" key="2">
    <source>
        <dbReference type="ARBA" id="ARBA00022679"/>
    </source>
</evidence>
<evidence type="ECO:0000256" key="1">
    <source>
        <dbReference type="ARBA" id="ARBA00022603"/>
    </source>
</evidence>
<organism evidence="6 7">
    <name type="scientific">Thermincola ferriacetica</name>
    <dbReference type="NCBI Taxonomy" id="281456"/>
    <lineage>
        <taxon>Bacteria</taxon>
        <taxon>Bacillati</taxon>
        <taxon>Bacillota</taxon>
        <taxon>Clostridia</taxon>
        <taxon>Eubacteriales</taxon>
        <taxon>Thermincolaceae</taxon>
        <taxon>Thermincola</taxon>
    </lineage>
</organism>
<keyword evidence="3" id="KW-0949">S-adenosyl-L-methionine</keyword>
<sequence length="511" mass="57345">MHQEANRPGPQYLEDLATGYWFSEVLFTAVELDIFTHIERGGKSVEEISEILNCRPAGMERFLQALCAMGLLINYGEKYYNTGLTSEYLVAGKENYQGDSILWRKYLVSRWQDLASCLRAGGRVNYGASEEDPAQRTHRIRMYISAMDRVARTKVQEIMPFFAGLSMSGKILDVGAGSGAIAAGFLKRFPAMTATLLDLPEVLSCTQEFMQAEKLVERITFCPTNILEDWPVDTAGFDLVILSNIIHAYSEKEITGILQRASDCLKTNGLLVIHDFFLEHYPEKAALFDLNMFINTYNGKVFSCERVMQELARLNLYKTELIPLKTDTALIIAGKNKRALARLHLQPVDRLVSSIKTLGFDDVCPVSTDMVHVTDWADVKCRFGCSGYGKGHCPPNSLPPQKTRDLLKDYSRALLLKGQPPTGDFQRRVLRAEREAFKAGFHKAFVFWAGPCSLCDSCATDGKCRNTRDARPSMEGAGIDVFATVRRAGFHLEVLQDKNDFVTYFALLLLE</sequence>
<dbReference type="AlphaFoldDB" id="A0A0L6VYH7"/>
<evidence type="ECO:0000313" key="7">
    <source>
        <dbReference type="Proteomes" id="UP000037175"/>
    </source>
</evidence>
<dbReference type="Gene3D" id="1.10.10.10">
    <property type="entry name" value="Winged helix-like DNA-binding domain superfamily/Winged helix DNA-binding domain"/>
    <property type="match status" value="1"/>
</dbReference>
<protein>
    <recommendedName>
        <fullName evidence="8">Metal-binding protein</fullName>
    </recommendedName>
</protein>
<dbReference type="InterPro" id="IPR012967">
    <property type="entry name" value="COMT_dimerisation"/>
</dbReference>
<dbReference type="PATRIC" id="fig|281456.6.peg.3220"/>
<dbReference type="Pfam" id="PF10050">
    <property type="entry name" value="DUF2284"/>
    <property type="match status" value="1"/>
</dbReference>
<evidence type="ECO:0000313" key="6">
    <source>
        <dbReference type="EMBL" id="KNZ68382.1"/>
    </source>
</evidence>
<evidence type="ECO:0008006" key="8">
    <source>
        <dbReference type="Google" id="ProtNLM"/>
    </source>
</evidence>
<dbReference type="Pfam" id="PF00891">
    <property type="entry name" value="Methyltransf_2"/>
    <property type="match status" value="1"/>
</dbReference>
<dbReference type="Proteomes" id="UP000037175">
    <property type="component" value="Unassembled WGS sequence"/>
</dbReference>
<dbReference type="SUPFAM" id="SSF46785">
    <property type="entry name" value="Winged helix' DNA-binding domain"/>
    <property type="match status" value="1"/>
</dbReference>
<name>A0A0L6VYH7_9FIRM</name>
<reference evidence="7" key="1">
    <citation type="submission" date="2015-07" db="EMBL/GenBank/DDBJ databases">
        <title>Complete Genome of Thermincola ferriacetica strain Z-0001T.</title>
        <authorList>
            <person name="Lusk B."/>
            <person name="Badalamenti J.P."/>
            <person name="Parameswaran P."/>
            <person name="Bond D.R."/>
            <person name="Torres C.I."/>
        </authorList>
    </citation>
    <scope>NUCLEOTIDE SEQUENCE [LARGE SCALE GENOMIC DNA]</scope>
    <source>
        <strain evidence="7">Z-0001</strain>
    </source>
</reference>
<feature type="domain" description="O-methyltransferase C-terminal" evidence="4">
    <location>
        <begin position="125"/>
        <end position="301"/>
    </location>
</feature>
<dbReference type="InterPro" id="IPR036388">
    <property type="entry name" value="WH-like_DNA-bd_sf"/>
</dbReference>
<keyword evidence="7" id="KW-1185">Reference proteome</keyword>
<keyword evidence="1" id="KW-0489">Methyltransferase</keyword>
<evidence type="ECO:0000259" key="5">
    <source>
        <dbReference type="Pfam" id="PF08100"/>
    </source>
</evidence>
<dbReference type="PANTHER" id="PTHR43712:SF2">
    <property type="entry name" value="O-METHYLTRANSFERASE CICE"/>
    <property type="match status" value="1"/>
</dbReference>
<dbReference type="InterPro" id="IPR016461">
    <property type="entry name" value="COMT-like"/>
</dbReference>
<dbReference type="InterPro" id="IPR029063">
    <property type="entry name" value="SAM-dependent_MTases_sf"/>
</dbReference>
<feature type="domain" description="O-methyltransferase dimerisation" evidence="5">
    <location>
        <begin position="15"/>
        <end position="90"/>
    </location>
</feature>
<dbReference type="GO" id="GO:0046983">
    <property type="term" value="F:protein dimerization activity"/>
    <property type="evidence" value="ECO:0007669"/>
    <property type="project" value="InterPro"/>
</dbReference>
<dbReference type="InterPro" id="IPR001077">
    <property type="entry name" value="COMT_C"/>
</dbReference>
<dbReference type="RefSeq" id="WP_052219016.1">
    <property type="nucleotide sequence ID" value="NZ_LGTE01000033.1"/>
</dbReference>
<evidence type="ECO:0000256" key="3">
    <source>
        <dbReference type="ARBA" id="ARBA00022691"/>
    </source>
</evidence>
<comment type="caution">
    <text evidence="6">The sequence shown here is derived from an EMBL/GenBank/DDBJ whole genome shotgun (WGS) entry which is preliminary data.</text>
</comment>
<evidence type="ECO:0000259" key="4">
    <source>
        <dbReference type="Pfam" id="PF00891"/>
    </source>
</evidence>
<dbReference type="Pfam" id="PF08100">
    <property type="entry name" value="Dimerisation"/>
    <property type="match status" value="1"/>
</dbReference>
<dbReference type="InterPro" id="IPR019271">
    <property type="entry name" value="DUF2284_metal-binding"/>
</dbReference>
<dbReference type="PROSITE" id="PS51683">
    <property type="entry name" value="SAM_OMT_II"/>
    <property type="match status" value="1"/>
</dbReference>
<accession>A0A0L6VYH7</accession>
<dbReference type="GO" id="GO:0032259">
    <property type="term" value="P:methylation"/>
    <property type="evidence" value="ECO:0007669"/>
    <property type="project" value="UniProtKB-KW"/>
</dbReference>
<dbReference type="SUPFAM" id="SSF53335">
    <property type="entry name" value="S-adenosyl-L-methionine-dependent methyltransferases"/>
    <property type="match status" value="1"/>
</dbReference>
<dbReference type="EMBL" id="LGTE01000033">
    <property type="protein sequence ID" value="KNZ68382.1"/>
    <property type="molecule type" value="Genomic_DNA"/>
</dbReference>
<dbReference type="PANTHER" id="PTHR43712">
    <property type="entry name" value="PUTATIVE (AFU_ORTHOLOGUE AFUA_4G14580)-RELATED"/>
    <property type="match status" value="1"/>
</dbReference>
<dbReference type="Gene3D" id="3.40.50.150">
    <property type="entry name" value="Vaccinia Virus protein VP39"/>
    <property type="match status" value="1"/>
</dbReference>
<gene>
    <name evidence="6" type="ORF">Tfer_3075</name>
</gene>